<feature type="transmembrane region" description="Helical" evidence="1">
    <location>
        <begin position="54"/>
        <end position="73"/>
    </location>
</feature>
<evidence type="ECO:0000313" key="3">
    <source>
        <dbReference type="Proteomes" id="UP000199550"/>
    </source>
</evidence>
<keyword evidence="1" id="KW-1133">Transmembrane helix</keyword>
<organism evidence="2 3">
    <name type="scientific">Loktanella salsilacus</name>
    <dbReference type="NCBI Taxonomy" id="195913"/>
    <lineage>
        <taxon>Bacteria</taxon>
        <taxon>Pseudomonadati</taxon>
        <taxon>Pseudomonadota</taxon>
        <taxon>Alphaproteobacteria</taxon>
        <taxon>Rhodobacterales</taxon>
        <taxon>Roseobacteraceae</taxon>
        <taxon>Loktanella</taxon>
    </lineage>
</organism>
<reference evidence="3" key="1">
    <citation type="submission" date="2016-10" db="EMBL/GenBank/DDBJ databases">
        <authorList>
            <person name="Varghese N."/>
            <person name="Submissions S."/>
        </authorList>
    </citation>
    <scope>NUCLEOTIDE SEQUENCE [LARGE SCALE GENOMIC DNA]</scope>
    <source>
        <strain evidence="3">DSM 16199</strain>
    </source>
</reference>
<keyword evidence="3" id="KW-1185">Reference proteome</keyword>
<evidence type="ECO:0000256" key="1">
    <source>
        <dbReference type="SAM" id="Phobius"/>
    </source>
</evidence>
<keyword evidence="1" id="KW-0472">Membrane</keyword>
<name>A0A1I4HVH6_9RHOB</name>
<dbReference type="EMBL" id="FOTF01000020">
    <property type="protein sequence ID" value="SFL46158.1"/>
    <property type="molecule type" value="Genomic_DNA"/>
</dbReference>
<protein>
    <submittedName>
        <fullName evidence="2">Uncharacterized protein</fullName>
    </submittedName>
</protein>
<dbReference type="Proteomes" id="UP000199550">
    <property type="component" value="Unassembled WGS sequence"/>
</dbReference>
<keyword evidence="1" id="KW-0812">Transmembrane</keyword>
<gene>
    <name evidence="2" type="ORF">SAMN04488004_12033</name>
</gene>
<accession>A0A1I4HVH6</accession>
<dbReference type="AlphaFoldDB" id="A0A1I4HVH6"/>
<evidence type="ECO:0000313" key="2">
    <source>
        <dbReference type="EMBL" id="SFL46158.1"/>
    </source>
</evidence>
<proteinExistence type="predicted"/>
<sequence>MALNLALISTGFIPHQAIARIVKRNGSQLYFIHGRNPDLLKQFESQYGFQHYPWTWLTCFLIQTLTLFILFFLGTGPINLTELATPA</sequence>